<protein>
    <submittedName>
        <fullName evidence="2">Uncharacterized protein</fullName>
    </submittedName>
</protein>
<feature type="transmembrane region" description="Helical" evidence="1">
    <location>
        <begin position="30"/>
        <end position="57"/>
    </location>
</feature>
<keyword evidence="1" id="KW-1133">Transmembrane helix</keyword>
<evidence type="ECO:0000313" key="3">
    <source>
        <dbReference type="Proteomes" id="UP000754226"/>
    </source>
</evidence>
<evidence type="ECO:0000256" key="1">
    <source>
        <dbReference type="SAM" id="Phobius"/>
    </source>
</evidence>
<organism evidence="2 3">
    <name type="scientific">Acidaminococcus intestini</name>
    <dbReference type="NCBI Taxonomy" id="187327"/>
    <lineage>
        <taxon>Bacteria</taxon>
        <taxon>Bacillati</taxon>
        <taxon>Bacillota</taxon>
        <taxon>Negativicutes</taxon>
        <taxon>Acidaminococcales</taxon>
        <taxon>Acidaminococcaceae</taxon>
        <taxon>Acidaminococcus</taxon>
    </lineage>
</organism>
<reference evidence="2" key="1">
    <citation type="submission" date="2021-02" db="EMBL/GenBank/DDBJ databases">
        <title>Infant gut strain persistence is associated with maternal origin, phylogeny, and functional potential including surface adhesion and iron acquisition.</title>
        <authorList>
            <person name="Lou Y.C."/>
        </authorList>
    </citation>
    <scope>NUCLEOTIDE SEQUENCE</scope>
    <source>
        <strain evidence="2">L3_106_000M1_dasL3_106_000M1_concoct_15</strain>
    </source>
</reference>
<accession>A0A943ELM0</accession>
<proteinExistence type="predicted"/>
<gene>
    <name evidence="2" type="ORF">KHX13_07820</name>
</gene>
<name>A0A943ELM0_9FIRM</name>
<comment type="caution">
    <text evidence="2">The sequence shown here is derived from an EMBL/GenBank/DDBJ whole genome shotgun (WGS) entry which is preliminary data.</text>
</comment>
<keyword evidence="1" id="KW-0472">Membrane</keyword>
<keyword evidence="1" id="KW-0812">Transmembrane</keyword>
<evidence type="ECO:0000313" key="2">
    <source>
        <dbReference type="EMBL" id="MBS5520214.1"/>
    </source>
</evidence>
<feature type="transmembrane region" description="Helical" evidence="1">
    <location>
        <begin position="63"/>
        <end position="84"/>
    </location>
</feature>
<dbReference type="Proteomes" id="UP000754226">
    <property type="component" value="Unassembled WGS sequence"/>
</dbReference>
<sequence>MERWRKLWHTLWYPSLYLERRKNPTTATRIMRYIGVFILLIYAVILIGALGLIVHFQMFSINFLWTALGLAGGVFSAIAAIFYLRRYFL</sequence>
<dbReference type="AlphaFoldDB" id="A0A943ELM0"/>
<dbReference type="EMBL" id="JAGZCZ010000009">
    <property type="protein sequence ID" value="MBS5520214.1"/>
    <property type="molecule type" value="Genomic_DNA"/>
</dbReference>